<organism evidence="1 2">
    <name type="scientific">Mycobacterium vicinigordonae</name>
    <dbReference type="NCBI Taxonomy" id="1719132"/>
    <lineage>
        <taxon>Bacteria</taxon>
        <taxon>Bacillati</taxon>
        <taxon>Actinomycetota</taxon>
        <taxon>Actinomycetes</taxon>
        <taxon>Mycobacteriales</taxon>
        <taxon>Mycobacteriaceae</taxon>
        <taxon>Mycobacterium</taxon>
    </lineage>
</organism>
<accession>A0A7D6DXI3</accession>
<dbReference type="KEGG" id="mgor:H0P51_20590"/>
<dbReference type="EMBL" id="CP059165">
    <property type="protein sequence ID" value="QLL06150.1"/>
    <property type="molecule type" value="Genomic_DNA"/>
</dbReference>
<dbReference type="AlphaFoldDB" id="A0A7D6DXI3"/>
<evidence type="ECO:0000313" key="2">
    <source>
        <dbReference type="Proteomes" id="UP000510682"/>
    </source>
</evidence>
<keyword evidence="2" id="KW-1185">Reference proteome</keyword>
<dbReference type="RefSeq" id="WP_180914732.1">
    <property type="nucleotide sequence ID" value="NZ_CP059165.1"/>
</dbReference>
<gene>
    <name evidence="1" type="ORF">H0P51_20590</name>
</gene>
<evidence type="ECO:0000313" key="1">
    <source>
        <dbReference type="EMBL" id="QLL06150.1"/>
    </source>
</evidence>
<reference evidence="2" key="3">
    <citation type="submission" date="2023-07" db="EMBL/GenBank/DDBJ databases">
        <title>Description of Mycobacterium gordonae subsp. intergordonae subsp.nov. and Mycobacterium gordonae subsp. gordonae subsp. nov.</title>
        <authorList>
            <person name="Huang H."/>
        </authorList>
    </citation>
    <scope>NUCLEOTIDE SEQUENCE [LARGE SCALE GENOMIC DNA]</scope>
    <source>
        <strain evidence="2">24</strain>
    </source>
</reference>
<name>A0A7D6DXI3_9MYCO</name>
<protein>
    <submittedName>
        <fullName evidence="1">Uncharacterized protein</fullName>
    </submittedName>
</protein>
<reference evidence="1 2" key="2">
    <citation type="submission" date="2020-07" db="EMBL/GenBank/DDBJ databases">
        <authorList>
            <person name="Yu X."/>
        </authorList>
    </citation>
    <scope>NUCLEOTIDE SEQUENCE [LARGE SCALE GENOMIC DNA]</scope>
    <source>
        <strain evidence="2">24</strain>
    </source>
</reference>
<proteinExistence type="predicted"/>
<reference evidence="2" key="1">
    <citation type="submission" date="2020-07" db="EMBL/GenBank/DDBJ databases">
        <title>Description of Mycobacterium gordonae subsp. intergordonae subsp.nov. and Mycobacterium gordonae subsp. gordonae subsp. nov.</title>
        <authorList>
            <person name="Yu X."/>
        </authorList>
    </citation>
    <scope>NUCLEOTIDE SEQUENCE [LARGE SCALE GENOMIC DNA]</scope>
    <source>
        <strain evidence="2">24</strain>
    </source>
</reference>
<sequence>MITLARSAVVDSKPDEFSYAARRITANRKPHFVDVETPGQIPSCKIQEER</sequence>
<dbReference type="Proteomes" id="UP000510682">
    <property type="component" value="Chromosome"/>
</dbReference>